<keyword evidence="5" id="KW-1185">Reference proteome</keyword>
<gene>
    <name evidence="4" type="ORF">E3N84_03005</name>
</gene>
<dbReference type="GO" id="GO:0005737">
    <property type="term" value="C:cytoplasm"/>
    <property type="evidence" value="ECO:0007669"/>
    <property type="project" value="TreeGrafter"/>
</dbReference>
<comment type="caution">
    <text evidence="4">The sequence shown here is derived from an EMBL/GenBank/DDBJ whole genome shotgun (WGS) entry which is preliminary data.</text>
</comment>
<protein>
    <submittedName>
        <fullName evidence="4">N-acetyltransferase</fullName>
    </submittedName>
</protein>
<evidence type="ECO:0000259" key="3">
    <source>
        <dbReference type="PROSITE" id="PS51186"/>
    </source>
</evidence>
<dbReference type="PANTHER" id="PTHR43626:SF4">
    <property type="entry name" value="GCN5-RELATED N-ACETYLTRANSFERASE 2, CHLOROPLASTIC"/>
    <property type="match status" value="1"/>
</dbReference>
<keyword evidence="1 4" id="KW-0808">Transferase</keyword>
<feature type="domain" description="N-acetyltransferase" evidence="3">
    <location>
        <begin position="4"/>
        <end position="140"/>
    </location>
</feature>
<evidence type="ECO:0000313" key="4">
    <source>
        <dbReference type="EMBL" id="TFB80729.1"/>
    </source>
</evidence>
<dbReference type="InterPro" id="IPR045039">
    <property type="entry name" value="NSI-like"/>
</dbReference>
<dbReference type="SUPFAM" id="SSF55729">
    <property type="entry name" value="Acyl-CoA N-acyltransferases (Nat)"/>
    <property type="match status" value="1"/>
</dbReference>
<dbReference type="PROSITE" id="PS51186">
    <property type="entry name" value="GNAT"/>
    <property type="match status" value="1"/>
</dbReference>
<keyword evidence="2" id="KW-0012">Acyltransferase</keyword>
<evidence type="ECO:0000256" key="2">
    <source>
        <dbReference type="ARBA" id="ARBA00023315"/>
    </source>
</evidence>
<evidence type="ECO:0000313" key="5">
    <source>
        <dbReference type="Proteomes" id="UP000298488"/>
    </source>
</evidence>
<sequence>MVTTRFVDGGDLDLEQLLDLYSSVGWGAYTKDPDRLARAMRGSSLIAVAHSGGDLIGLARVISDGATVCYLQDVLIHPDYQRTGVGRGLVTMLLDRYDDVRQKVLLTDDEPGQKAFYESLGFAGVAEAHDGSVRAFVRFDSPVGLLD</sequence>
<dbReference type="Proteomes" id="UP000298488">
    <property type="component" value="Unassembled WGS sequence"/>
</dbReference>
<dbReference type="CDD" id="cd04301">
    <property type="entry name" value="NAT_SF"/>
    <property type="match status" value="1"/>
</dbReference>
<dbReference type="EMBL" id="SOFI01000003">
    <property type="protein sequence ID" value="TFB80729.1"/>
    <property type="molecule type" value="Genomic_DNA"/>
</dbReference>
<dbReference type="OrthoDB" id="4549080at2"/>
<name>A0A4R8VCK6_9MICO</name>
<dbReference type="InterPro" id="IPR016181">
    <property type="entry name" value="Acyl_CoA_acyltransferase"/>
</dbReference>
<dbReference type="Gene3D" id="3.40.630.30">
    <property type="match status" value="1"/>
</dbReference>
<accession>A0A4R8VCK6</accession>
<dbReference type="GO" id="GO:0008080">
    <property type="term" value="F:N-acetyltransferase activity"/>
    <property type="evidence" value="ECO:0007669"/>
    <property type="project" value="InterPro"/>
</dbReference>
<dbReference type="AlphaFoldDB" id="A0A4R8VCK6"/>
<dbReference type="Pfam" id="PF13673">
    <property type="entry name" value="Acetyltransf_10"/>
    <property type="match status" value="1"/>
</dbReference>
<dbReference type="PANTHER" id="PTHR43626">
    <property type="entry name" value="ACYL-COA N-ACYLTRANSFERASE"/>
    <property type="match status" value="1"/>
</dbReference>
<evidence type="ECO:0000256" key="1">
    <source>
        <dbReference type="ARBA" id="ARBA00022679"/>
    </source>
</evidence>
<proteinExistence type="predicted"/>
<dbReference type="InterPro" id="IPR000182">
    <property type="entry name" value="GNAT_dom"/>
</dbReference>
<reference evidence="4 5" key="1">
    <citation type="submission" date="2019-03" db="EMBL/GenBank/DDBJ databases">
        <title>Genomics of glacier-inhabiting Cryobacterium strains.</title>
        <authorList>
            <person name="Liu Q."/>
            <person name="Xin Y.-H."/>
        </authorList>
    </citation>
    <scope>NUCLEOTIDE SEQUENCE [LARGE SCALE GENOMIC DNA]</scope>
    <source>
        <strain evidence="4 5">CGMCC 1.10440</strain>
    </source>
</reference>
<organism evidence="4 5">
    <name type="scientific">Terrimesophilobacter mesophilus</name>
    <dbReference type="NCBI Taxonomy" id="433647"/>
    <lineage>
        <taxon>Bacteria</taxon>
        <taxon>Bacillati</taxon>
        <taxon>Actinomycetota</taxon>
        <taxon>Actinomycetes</taxon>
        <taxon>Micrococcales</taxon>
        <taxon>Microbacteriaceae</taxon>
        <taxon>Terrimesophilobacter</taxon>
    </lineage>
</organism>